<dbReference type="InterPro" id="IPR013154">
    <property type="entry name" value="ADH-like_N"/>
</dbReference>
<dbReference type="Proteomes" id="UP000467488">
    <property type="component" value="Chromosome"/>
</dbReference>
<dbReference type="PANTHER" id="PTHR43401">
    <property type="entry name" value="L-THREONINE 3-DEHYDROGENASE"/>
    <property type="match status" value="1"/>
</dbReference>
<reference evidence="3 4" key="1">
    <citation type="submission" date="2020-01" db="EMBL/GenBank/DDBJ databases">
        <title>Dynamics of blaIMP-6 dissemination in carbapenem resistant Enterobacteriacea isolated from regional surveillance in Osaka, Japan.</title>
        <authorList>
            <person name="Abe R."/>
            <person name="Akeda Y."/>
            <person name="Sugawara Y."/>
            <person name="Yamamoto N."/>
            <person name="Tomono K."/>
            <person name="Takeuchi D."/>
            <person name="Kawahara R."/>
            <person name="Hamada S."/>
        </authorList>
    </citation>
    <scope>NUCLEOTIDE SEQUENCE [LARGE SCALE GENOMIC DNA]</scope>
    <source>
        <strain evidence="3 4">E300</strain>
    </source>
</reference>
<sequence length="183" mass="20662">MVYDQTTALRLYGKRDLRLETFDLPEMQEDEILATVVTDSLCLSSWKEANLGENHKKVPDDVATNPIIIGHEFCGDILAVGKKWQHKFQPGQRYVIQANLQLPDRPDCPGYSFPWVGGEATHVVIPNEVMEQDCLLAYDGETYFEGSLVEPLSCVIGAFNANYHLQMKVVITTRWGFARKGAR</sequence>
<keyword evidence="1" id="KW-0560">Oxidoreductase</keyword>
<dbReference type="AlphaFoldDB" id="A0A8S0FI65"/>
<protein>
    <recommendedName>
        <fullName evidence="2">Alcohol dehydrogenase-like N-terminal domain-containing protein</fullName>
    </recommendedName>
</protein>
<name>A0A8S0FI65_ECOLX</name>
<accession>A0A8S0FI65</accession>
<dbReference type="Pfam" id="PF08240">
    <property type="entry name" value="ADH_N"/>
    <property type="match status" value="1"/>
</dbReference>
<gene>
    <name evidence="3" type="ORF">EIMP300_03240</name>
</gene>
<evidence type="ECO:0000259" key="2">
    <source>
        <dbReference type="Pfam" id="PF08240"/>
    </source>
</evidence>
<dbReference type="EMBL" id="AP022360">
    <property type="protein sequence ID" value="BBU78924.1"/>
    <property type="molecule type" value="Genomic_DNA"/>
</dbReference>
<evidence type="ECO:0000313" key="3">
    <source>
        <dbReference type="EMBL" id="BBU78924.1"/>
    </source>
</evidence>
<organism evidence="3 4">
    <name type="scientific">Escherichia coli</name>
    <dbReference type="NCBI Taxonomy" id="562"/>
    <lineage>
        <taxon>Bacteria</taxon>
        <taxon>Pseudomonadati</taxon>
        <taxon>Pseudomonadota</taxon>
        <taxon>Gammaproteobacteria</taxon>
        <taxon>Enterobacterales</taxon>
        <taxon>Enterobacteriaceae</taxon>
        <taxon>Escherichia</taxon>
    </lineage>
</organism>
<evidence type="ECO:0000313" key="4">
    <source>
        <dbReference type="Proteomes" id="UP000467488"/>
    </source>
</evidence>
<dbReference type="InterPro" id="IPR050129">
    <property type="entry name" value="Zn_alcohol_dh"/>
</dbReference>
<proteinExistence type="predicted"/>
<dbReference type="SUPFAM" id="SSF50129">
    <property type="entry name" value="GroES-like"/>
    <property type="match status" value="1"/>
</dbReference>
<dbReference type="Gene3D" id="3.90.180.10">
    <property type="entry name" value="Medium-chain alcohol dehydrogenases, catalytic domain"/>
    <property type="match status" value="1"/>
</dbReference>
<feature type="domain" description="Alcohol dehydrogenase-like N-terminal" evidence="2">
    <location>
        <begin position="29"/>
        <end position="127"/>
    </location>
</feature>
<evidence type="ECO:0000256" key="1">
    <source>
        <dbReference type="ARBA" id="ARBA00023002"/>
    </source>
</evidence>
<dbReference type="PANTHER" id="PTHR43401:SF2">
    <property type="entry name" value="L-THREONINE 3-DEHYDROGENASE"/>
    <property type="match status" value="1"/>
</dbReference>
<dbReference type="InterPro" id="IPR011032">
    <property type="entry name" value="GroES-like_sf"/>
</dbReference>
<dbReference type="GO" id="GO:0016491">
    <property type="term" value="F:oxidoreductase activity"/>
    <property type="evidence" value="ECO:0007669"/>
    <property type="project" value="UniProtKB-KW"/>
</dbReference>